<dbReference type="PANTHER" id="PTHR48022">
    <property type="entry name" value="PLASTIDIC GLUCOSE TRANSPORTER 4"/>
    <property type="match status" value="1"/>
</dbReference>
<dbReference type="AlphaFoldDB" id="A0A9P6GHS6"/>
<dbReference type="InterPro" id="IPR036259">
    <property type="entry name" value="MFS_trans_sf"/>
</dbReference>
<feature type="transmembrane region" description="Helical" evidence="7">
    <location>
        <begin position="112"/>
        <end position="132"/>
    </location>
</feature>
<comment type="caution">
    <text evidence="8">The sequence shown here is derived from an EMBL/GenBank/DDBJ whole genome shotgun (WGS) entry which is preliminary data.</text>
</comment>
<keyword evidence="9" id="KW-1185">Reference proteome</keyword>
<reference evidence="8" key="1">
    <citation type="journal article" date="2020" name="Mol. Plant Microbe Interact.">
        <title>Genome Sequence of the Biocontrol Agent Coniothyrium minitans strain Conio (IMI 134523).</title>
        <authorList>
            <person name="Patel D."/>
            <person name="Shittu T.A."/>
            <person name="Baroncelli R."/>
            <person name="Muthumeenakshi S."/>
            <person name="Osborne T.H."/>
            <person name="Janganan T.K."/>
            <person name="Sreenivasaprasad S."/>
        </authorList>
    </citation>
    <scope>NUCLEOTIDE SEQUENCE</scope>
    <source>
        <strain evidence="8">Conio</strain>
    </source>
</reference>
<protein>
    <submittedName>
        <fullName evidence="8">Sugar transporter STL1-like protein 12</fullName>
    </submittedName>
</protein>
<dbReference type="GO" id="GO:0016020">
    <property type="term" value="C:membrane"/>
    <property type="evidence" value="ECO:0007669"/>
    <property type="project" value="UniProtKB-SubCell"/>
</dbReference>
<evidence type="ECO:0000313" key="8">
    <source>
        <dbReference type="EMBL" id="KAF9735270.1"/>
    </source>
</evidence>
<evidence type="ECO:0000256" key="6">
    <source>
        <dbReference type="ARBA" id="ARBA00023136"/>
    </source>
</evidence>
<keyword evidence="4 7" id="KW-0812">Transmembrane</keyword>
<proteinExistence type="inferred from homology"/>
<name>A0A9P6GHS6_9PLEO</name>
<dbReference type="EMBL" id="WJXW01000006">
    <property type="protein sequence ID" value="KAF9735270.1"/>
    <property type="molecule type" value="Genomic_DNA"/>
</dbReference>
<dbReference type="Gene3D" id="1.20.1250.20">
    <property type="entry name" value="MFS general substrate transporter like domains"/>
    <property type="match status" value="1"/>
</dbReference>
<evidence type="ECO:0000313" key="9">
    <source>
        <dbReference type="Proteomes" id="UP000756921"/>
    </source>
</evidence>
<dbReference type="Proteomes" id="UP000756921">
    <property type="component" value="Unassembled WGS sequence"/>
</dbReference>
<keyword evidence="3" id="KW-0813">Transport</keyword>
<feature type="transmembrane region" description="Helical" evidence="7">
    <location>
        <begin position="144"/>
        <end position="165"/>
    </location>
</feature>
<dbReference type="InterPro" id="IPR003663">
    <property type="entry name" value="Sugar/inositol_transpt"/>
</dbReference>
<evidence type="ECO:0000256" key="5">
    <source>
        <dbReference type="ARBA" id="ARBA00022989"/>
    </source>
</evidence>
<dbReference type="SUPFAM" id="SSF103473">
    <property type="entry name" value="MFS general substrate transporter"/>
    <property type="match status" value="1"/>
</dbReference>
<evidence type="ECO:0000256" key="1">
    <source>
        <dbReference type="ARBA" id="ARBA00004141"/>
    </source>
</evidence>
<comment type="similarity">
    <text evidence="2">Belongs to the major facilitator superfamily. Sugar transporter (TC 2.A.1.1) family.</text>
</comment>
<dbReference type="PANTHER" id="PTHR48022:SF26">
    <property type="entry name" value="MAJOR FACILITATOR SUPERFAMILY (MFS) PROFILE DOMAIN-CONTAINING PROTEIN-RELATED"/>
    <property type="match status" value="1"/>
</dbReference>
<dbReference type="GO" id="GO:0005351">
    <property type="term" value="F:carbohydrate:proton symporter activity"/>
    <property type="evidence" value="ECO:0007669"/>
    <property type="project" value="TreeGrafter"/>
</dbReference>
<feature type="transmembrane region" description="Helical" evidence="7">
    <location>
        <begin position="248"/>
        <end position="268"/>
    </location>
</feature>
<accession>A0A9P6GHS6</accession>
<dbReference type="Pfam" id="PF00083">
    <property type="entry name" value="Sugar_tr"/>
    <property type="match status" value="1"/>
</dbReference>
<keyword evidence="6 7" id="KW-0472">Membrane</keyword>
<evidence type="ECO:0000256" key="2">
    <source>
        <dbReference type="ARBA" id="ARBA00010992"/>
    </source>
</evidence>
<evidence type="ECO:0000256" key="7">
    <source>
        <dbReference type="SAM" id="Phobius"/>
    </source>
</evidence>
<dbReference type="PRINTS" id="PR00171">
    <property type="entry name" value="SUGRTRNSPORT"/>
</dbReference>
<dbReference type="InterPro" id="IPR005828">
    <property type="entry name" value="MFS_sugar_transport-like"/>
</dbReference>
<keyword evidence="8" id="KW-0762">Sugar transport</keyword>
<gene>
    <name evidence="8" type="ORF">PMIN01_06675</name>
</gene>
<dbReference type="OrthoDB" id="6339427at2759"/>
<keyword evidence="5 7" id="KW-1133">Transmembrane helix</keyword>
<dbReference type="InterPro" id="IPR050360">
    <property type="entry name" value="MFS_Sugar_Transporters"/>
</dbReference>
<evidence type="ECO:0000256" key="3">
    <source>
        <dbReference type="ARBA" id="ARBA00022448"/>
    </source>
</evidence>
<sequence length="273" mass="30985">MATRITEMVDAKGKVDEAEQVLAAVEGTDVNDPRLITESKDIQWAVQYEKKNAVRWRDLLLGRYGGQAGTHTFRRLILGMGTQAMQQLSGINATSYYLPTVLIESVGLSNSLARLLAACNSVSYLLFSLIGIPNVERWGRRKMMMYAAAGQSFCYVIITICIRYNEDTSISFETQRQWAKGSIAFFFLYYIFFGIGWQRAPWLYPAEINSMAMRTKGAALGTATNWIFNFMVVEVTPPGIASLHWRFYIIWTVFNFVFIPTGMSHHILTSLHR</sequence>
<evidence type="ECO:0000256" key="4">
    <source>
        <dbReference type="ARBA" id="ARBA00022692"/>
    </source>
</evidence>
<organism evidence="8 9">
    <name type="scientific">Paraphaeosphaeria minitans</name>
    <dbReference type="NCBI Taxonomy" id="565426"/>
    <lineage>
        <taxon>Eukaryota</taxon>
        <taxon>Fungi</taxon>
        <taxon>Dikarya</taxon>
        <taxon>Ascomycota</taxon>
        <taxon>Pezizomycotina</taxon>
        <taxon>Dothideomycetes</taxon>
        <taxon>Pleosporomycetidae</taxon>
        <taxon>Pleosporales</taxon>
        <taxon>Massarineae</taxon>
        <taxon>Didymosphaeriaceae</taxon>
        <taxon>Paraphaeosphaeria</taxon>
    </lineage>
</organism>
<comment type="subcellular location">
    <subcellularLocation>
        <location evidence="1">Membrane</location>
        <topology evidence="1">Multi-pass membrane protein</topology>
    </subcellularLocation>
</comment>
<feature type="transmembrane region" description="Helical" evidence="7">
    <location>
        <begin position="177"/>
        <end position="197"/>
    </location>
</feature>